<dbReference type="PANTHER" id="PTHR12475:SF4">
    <property type="entry name" value="PROTEIN THEM6"/>
    <property type="match status" value="1"/>
</dbReference>
<gene>
    <name evidence="2" type="ORF">Plec18167_003765</name>
</gene>
<evidence type="ECO:0000313" key="2">
    <source>
        <dbReference type="EMBL" id="KAL1880361.1"/>
    </source>
</evidence>
<proteinExistence type="inferred from homology"/>
<protein>
    <submittedName>
        <fullName evidence="2">Uncharacterized protein</fullName>
    </submittedName>
</protein>
<dbReference type="SUPFAM" id="SSF54637">
    <property type="entry name" value="Thioesterase/thiol ester dehydrase-isomerase"/>
    <property type="match status" value="1"/>
</dbReference>
<dbReference type="EMBL" id="JAVDPF010000009">
    <property type="protein sequence ID" value="KAL1880361.1"/>
    <property type="molecule type" value="Genomic_DNA"/>
</dbReference>
<evidence type="ECO:0000313" key="3">
    <source>
        <dbReference type="Proteomes" id="UP001583193"/>
    </source>
</evidence>
<sequence>MIVGAVSCSFKREIKPYRKFETWTRVVSWDDKWIYMVTHFVEKGHIEQGQCILKSDSGSPGGQHKGISREPHKRTLYASAITQFVCKRDRITVPPSAAMEECGLLSTLSGTSDFEPNDHVIHYKRDADTPASNGLEPPFCDSLHMTLEEIETFRRDNLPIVQLKQGWDRVHELFREEDPVLAGHGVV</sequence>
<reference evidence="2 3" key="1">
    <citation type="journal article" date="2024" name="IMA Fungus">
        <title>IMA Genome - F19 : A genome assembly and annotation guide to empower mycologists, including annotated draft genome sequences of Ceratocystis pirilliformis, Diaporthe australafricana, Fusarium ophioides, Paecilomyces lecythidis, and Sporothrix stenoceras.</title>
        <authorList>
            <person name="Aylward J."/>
            <person name="Wilson A.M."/>
            <person name="Visagie C.M."/>
            <person name="Spraker J."/>
            <person name="Barnes I."/>
            <person name="Buitendag C."/>
            <person name="Ceriani C."/>
            <person name="Del Mar Angel L."/>
            <person name="du Plessis D."/>
            <person name="Fuchs T."/>
            <person name="Gasser K."/>
            <person name="Kramer D."/>
            <person name="Li W."/>
            <person name="Munsamy K."/>
            <person name="Piso A."/>
            <person name="Price J.L."/>
            <person name="Sonnekus B."/>
            <person name="Thomas C."/>
            <person name="van der Nest A."/>
            <person name="van Dijk A."/>
            <person name="van Heerden A."/>
            <person name="van Vuuren N."/>
            <person name="Yilmaz N."/>
            <person name="Duong T.A."/>
            <person name="van der Merwe N.A."/>
            <person name="Wingfield M.J."/>
            <person name="Wingfield B.D."/>
        </authorList>
    </citation>
    <scope>NUCLEOTIDE SEQUENCE [LARGE SCALE GENOMIC DNA]</scope>
    <source>
        <strain evidence="2 3">CMW 18167</strain>
    </source>
</reference>
<comment type="similarity">
    <text evidence="1">Belongs to the lcsJ thioesterase family.</text>
</comment>
<name>A0ABR3XXJ6_9EURO</name>
<dbReference type="InterPro" id="IPR051490">
    <property type="entry name" value="THEM6_lcsJ_thioesterase"/>
</dbReference>
<dbReference type="InterPro" id="IPR029069">
    <property type="entry name" value="HotDog_dom_sf"/>
</dbReference>
<dbReference type="PANTHER" id="PTHR12475">
    <property type="match status" value="1"/>
</dbReference>
<comment type="caution">
    <text evidence="2">The sequence shown here is derived from an EMBL/GenBank/DDBJ whole genome shotgun (WGS) entry which is preliminary data.</text>
</comment>
<dbReference type="Proteomes" id="UP001583193">
    <property type="component" value="Unassembled WGS sequence"/>
</dbReference>
<keyword evidence="3" id="KW-1185">Reference proteome</keyword>
<accession>A0ABR3XXJ6</accession>
<evidence type="ECO:0000256" key="1">
    <source>
        <dbReference type="ARBA" id="ARBA00038476"/>
    </source>
</evidence>
<organism evidence="2 3">
    <name type="scientific">Paecilomyces lecythidis</name>
    <dbReference type="NCBI Taxonomy" id="3004212"/>
    <lineage>
        <taxon>Eukaryota</taxon>
        <taxon>Fungi</taxon>
        <taxon>Dikarya</taxon>
        <taxon>Ascomycota</taxon>
        <taxon>Pezizomycotina</taxon>
        <taxon>Eurotiomycetes</taxon>
        <taxon>Eurotiomycetidae</taxon>
        <taxon>Eurotiales</taxon>
        <taxon>Thermoascaceae</taxon>
        <taxon>Paecilomyces</taxon>
    </lineage>
</organism>